<proteinExistence type="predicted"/>
<gene>
    <name evidence="2" type="ORF">SBF1_1650005</name>
</gene>
<dbReference type="Proteomes" id="UP000238916">
    <property type="component" value="Unassembled WGS sequence"/>
</dbReference>
<protein>
    <submittedName>
        <fullName evidence="2">Uncharacterized protein</fullName>
    </submittedName>
</protein>
<dbReference type="AlphaFoldDB" id="A0A2U3KAP9"/>
<organism evidence="2 3">
    <name type="scientific">Candidatus Desulfosporosinus infrequens</name>
    <dbReference type="NCBI Taxonomy" id="2043169"/>
    <lineage>
        <taxon>Bacteria</taxon>
        <taxon>Bacillati</taxon>
        <taxon>Bacillota</taxon>
        <taxon>Clostridia</taxon>
        <taxon>Eubacteriales</taxon>
        <taxon>Desulfitobacteriaceae</taxon>
        <taxon>Desulfosporosinus</taxon>
    </lineage>
</organism>
<feature type="transmembrane region" description="Helical" evidence="1">
    <location>
        <begin position="6"/>
        <end position="26"/>
    </location>
</feature>
<reference evidence="3" key="1">
    <citation type="submission" date="2018-02" db="EMBL/GenBank/DDBJ databases">
        <authorList>
            <person name="Hausmann B."/>
        </authorList>
    </citation>
    <scope>NUCLEOTIDE SEQUENCE [LARGE SCALE GENOMIC DNA]</scope>
    <source>
        <strain evidence="3">Peat soil MAG SbF1</strain>
    </source>
</reference>
<keyword evidence="1" id="KW-0472">Membrane</keyword>
<dbReference type="EMBL" id="OMOF01000074">
    <property type="protein sequence ID" value="SPF36620.1"/>
    <property type="molecule type" value="Genomic_DNA"/>
</dbReference>
<accession>A0A2U3KAP9</accession>
<sequence length="54" mass="6291">MKWVKVLTGSFILKFMAHLLFTLINFQHSIILNPMSVKINLHMPHALIRLKSFA</sequence>
<keyword evidence="1" id="KW-0812">Transmembrane</keyword>
<evidence type="ECO:0000313" key="3">
    <source>
        <dbReference type="Proteomes" id="UP000238916"/>
    </source>
</evidence>
<keyword evidence="1" id="KW-1133">Transmembrane helix</keyword>
<evidence type="ECO:0000256" key="1">
    <source>
        <dbReference type="SAM" id="Phobius"/>
    </source>
</evidence>
<name>A0A2U3KAP9_9FIRM</name>
<evidence type="ECO:0000313" key="2">
    <source>
        <dbReference type="EMBL" id="SPF36620.1"/>
    </source>
</evidence>